<sequence length="70" mass="7789">MTALEKDISSIDGQLCTLPGGHERPYMDTSLFVSIPFFGLWVQLLTHIRSLTSAFLFIPLNKAPLNLSKP</sequence>
<accession>A0A2X0SM13</accession>
<evidence type="ECO:0000313" key="1">
    <source>
        <dbReference type="EMBL" id="SPS05965.1"/>
    </source>
</evidence>
<gene>
    <name evidence="1" type="ORF">NITFAB_1555</name>
</gene>
<dbReference type="AlphaFoldDB" id="A0A2X0SM13"/>
<reference evidence="1" key="1">
    <citation type="submission" date="2018-05" db="EMBL/GenBank/DDBJ databases">
        <authorList>
            <person name="Lanie J.A."/>
            <person name="Ng W.-L."/>
            <person name="Kazmierczak K.M."/>
            <person name="Andrzejewski T.M."/>
            <person name="Davidsen T.M."/>
            <person name="Wayne K.J."/>
            <person name="Tettelin H."/>
            <person name="Glass J.I."/>
            <person name="Rusch D."/>
            <person name="Podicherti R."/>
            <person name="Tsui H.-C.T."/>
            <person name="Winkler M.E."/>
        </authorList>
    </citation>
    <scope>NUCLEOTIDE SEQUENCE</scope>
    <source>
        <strain evidence="1">KNB</strain>
    </source>
</reference>
<protein>
    <submittedName>
        <fullName evidence="1">Uncharacterized protein</fullName>
    </submittedName>
</protein>
<organism evidence="1">
    <name type="scientific">Candidatus Nitrotoga fabula</name>
    <dbReference type="NCBI Taxonomy" id="2182327"/>
    <lineage>
        <taxon>Bacteria</taxon>
        <taxon>Pseudomonadati</taxon>
        <taxon>Pseudomonadota</taxon>
        <taxon>Betaproteobacteria</taxon>
        <taxon>Nitrosomonadales</taxon>
        <taxon>Gallionellaceae</taxon>
        <taxon>Candidatus Nitrotoga</taxon>
    </lineage>
</organism>
<proteinExistence type="predicted"/>
<name>A0A2X0SM13_9PROT</name>
<dbReference type="EMBL" id="LS423452">
    <property type="protein sequence ID" value="SPS05965.1"/>
    <property type="molecule type" value="Genomic_DNA"/>
</dbReference>